<comment type="caution">
    <text evidence="1">The sequence shown here is derived from an EMBL/GenBank/DDBJ whole genome shotgun (WGS) entry which is preliminary data.</text>
</comment>
<reference evidence="1" key="1">
    <citation type="submission" date="2023-10" db="EMBL/GenBank/DDBJ databases">
        <title>Genome assemblies of two species of porcelain crab, Petrolisthes cinctipes and Petrolisthes manimaculis (Anomura: Porcellanidae).</title>
        <authorList>
            <person name="Angst P."/>
        </authorList>
    </citation>
    <scope>NUCLEOTIDE SEQUENCE</scope>
    <source>
        <strain evidence="1">PB745_01</strain>
        <tissue evidence="1">Gill</tissue>
    </source>
</reference>
<proteinExistence type="predicted"/>
<organism evidence="1 2">
    <name type="scientific">Petrolisthes cinctipes</name>
    <name type="common">Flat porcelain crab</name>
    <dbReference type="NCBI Taxonomy" id="88211"/>
    <lineage>
        <taxon>Eukaryota</taxon>
        <taxon>Metazoa</taxon>
        <taxon>Ecdysozoa</taxon>
        <taxon>Arthropoda</taxon>
        <taxon>Crustacea</taxon>
        <taxon>Multicrustacea</taxon>
        <taxon>Malacostraca</taxon>
        <taxon>Eumalacostraca</taxon>
        <taxon>Eucarida</taxon>
        <taxon>Decapoda</taxon>
        <taxon>Pleocyemata</taxon>
        <taxon>Anomura</taxon>
        <taxon>Galatheoidea</taxon>
        <taxon>Porcellanidae</taxon>
        <taxon>Petrolisthes</taxon>
    </lineage>
</organism>
<sequence>MLIHENPTKRNRRRALLVSGCGGDGGEGRKGKFGGQLHSTQPQGKLIKMTRNKPTSMWVGKLRKPVFLPSCLTPALGNICAREVNKRLLPSPLHLHCDWTGKGCRVPRPGRHTRTTTRLRETVKIE</sequence>
<dbReference type="EMBL" id="JAWQEG010003458">
    <property type="protein sequence ID" value="KAK3866135.1"/>
    <property type="molecule type" value="Genomic_DNA"/>
</dbReference>
<protein>
    <submittedName>
        <fullName evidence="1">Uncharacterized protein</fullName>
    </submittedName>
</protein>
<evidence type="ECO:0000313" key="1">
    <source>
        <dbReference type="EMBL" id="KAK3866135.1"/>
    </source>
</evidence>
<dbReference type="Proteomes" id="UP001286313">
    <property type="component" value="Unassembled WGS sequence"/>
</dbReference>
<gene>
    <name evidence="1" type="ORF">Pcinc_028315</name>
</gene>
<dbReference type="AlphaFoldDB" id="A0AAE1F369"/>
<accession>A0AAE1F369</accession>
<keyword evidence="2" id="KW-1185">Reference proteome</keyword>
<name>A0AAE1F369_PETCI</name>
<evidence type="ECO:0000313" key="2">
    <source>
        <dbReference type="Proteomes" id="UP001286313"/>
    </source>
</evidence>